<dbReference type="EMBL" id="WIXE01007309">
    <property type="protein sequence ID" value="KAK5980533.1"/>
    <property type="molecule type" value="Genomic_DNA"/>
</dbReference>
<feature type="domain" description="PAZ" evidence="2">
    <location>
        <begin position="357"/>
        <end position="463"/>
    </location>
</feature>
<dbReference type="InterPro" id="IPR045246">
    <property type="entry name" value="Piwi_ago-like"/>
</dbReference>
<dbReference type="Pfam" id="PF16488">
    <property type="entry name" value="ArgoL2"/>
    <property type="match status" value="1"/>
</dbReference>
<protein>
    <submittedName>
        <fullName evidence="4">Piwi domain protein</fullName>
    </submittedName>
</protein>
<keyword evidence="5" id="KW-1185">Reference proteome</keyword>
<dbReference type="InterPro" id="IPR012337">
    <property type="entry name" value="RNaseH-like_sf"/>
</dbReference>
<dbReference type="InterPro" id="IPR003100">
    <property type="entry name" value="PAZ_dom"/>
</dbReference>
<evidence type="ECO:0000256" key="1">
    <source>
        <dbReference type="SAM" id="MobiDB-lite"/>
    </source>
</evidence>
<evidence type="ECO:0000259" key="3">
    <source>
        <dbReference type="PROSITE" id="PS50822"/>
    </source>
</evidence>
<reference evidence="4 5" key="1">
    <citation type="submission" date="2019-10" db="EMBL/GenBank/DDBJ databases">
        <title>Assembly and Annotation for the nematode Trichostrongylus colubriformis.</title>
        <authorList>
            <person name="Martin J."/>
        </authorList>
    </citation>
    <scope>NUCLEOTIDE SEQUENCE [LARGE SCALE GENOMIC DNA]</scope>
    <source>
        <strain evidence="4">G859</strain>
        <tissue evidence="4">Whole worm</tissue>
    </source>
</reference>
<dbReference type="Gene3D" id="2.170.260.10">
    <property type="entry name" value="paz domain"/>
    <property type="match status" value="1"/>
</dbReference>
<dbReference type="GO" id="GO:0003723">
    <property type="term" value="F:RNA binding"/>
    <property type="evidence" value="ECO:0007669"/>
    <property type="project" value="InterPro"/>
</dbReference>
<evidence type="ECO:0000313" key="4">
    <source>
        <dbReference type="EMBL" id="KAK5980533.1"/>
    </source>
</evidence>
<dbReference type="SUPFAM" id="SSF53098">
    <property type="entry name" value="Ribonuclease H-like"/>
    <property type="match status" value="1"/>
</dbReference>
<dbReference type="Pfam" id="PF16486">
    <property type="entry name" value="ArgoN"/>
    <property type="match status" value="1"/>
</dbReference>
<dbReference type="InterPro" id="IPR032474">
    <property type="entry name" value="Argonaute_N"/>
</dbReference>
<dbReference type="SMART" id="SM01163">
    <property type="entry name" value="DUF1785"/>
    <property type="match status" value="1"/>
</dbReference>
<dbReference type="Gene3D" id="3.30.420.10">
    <property type="entry name" value="Ribonuclease H-like superfamily/Ribonuclease H"/>
    <property type="match status" value="1"/>
</dbReference>
<feature type="domain" description="Piwi" evidence="3">
    <location>
        <begin position="637"/>
        <end position="943"/>
    </location>
</feature>
<name>A0AAN8G4B9_TRICO</name>
<dbReference type="InterPro" id="IPR003165">
    <property type="entry name" value="Piwi"/>
</dbReference>
<sequence length="1077" mass="120689">MVHSDKDSGDSGIHSPDNLSSSPRKSSPSNSSRITGSPRDLSPLLLQELACMNVREVAARPGVGQIGRPIAIRSNFFEIDLSSSNMMVVQYHVEVHHPGSRKLDRDENRAIFWKVVADHPSIFANKFAVAFDGAHQLYTPYRLEFPDKRNSMRLEADVPLAKDSRERTPCAVSFQCVGPVLIEMRRTRTNNLDERVLTPIQILDIVCRQSLTCPFIDNAANFYSWKSSCYRIPINGALALDLEGGKEMWTGFFSSAHVASGWKPLLNIDVAHTAFYKAKISMVQFMCDVLNERAGAYRNLSSTARSSYGTAAPPGRTYGASRGGTATSTGRGGYHTYPPRTTHPTPQRHEESLGMLSPSTLYKEFSLSNHEMKILAEAVKGIKIRISHRKGAVRVYRVNSLQMPADQLTFKGVTEDGRETIKSVAQYFAEKYAELRFPKLPCLHVGPPTRNIFFPLEVCEMDTPQKYNKKLSEKQTSSIIRAAAVDASQREERIAQLCQQAGFDRDPFLKEFGLSVSPRMFETMARVIQPPQIMFGDNSKMVDPIVHPKDGAWSMDNQTLYLPATCGSYSMIALVNPRDQNLLQGFCQALYAKATQMGMDFPKWPDLVKYGRGRDDVVMLFNEIANEYKQTSTSCDLVIVVLPGKNSDIYMTVKESSDMIHGIMSQCVLMKNVQRPSPATCSNIILKVNMKLGGINSRIVADNITHKYIIDQPTLVVGIDVTHPTQAEERMNIPSVAAIVANIDLLPQSYGANVKVQRKCRESVVYLLDAIRERLVSFYRNTNQKPTRIIVYRDGVSEGQFAEVLREEIQGIRSACMILSPDYRPPITYVVVQKRHHARMFCKYSTDMVGKARNIPPGTTVDTGIVSPEGFDFYLCSHYGVQGTSRPARYHVLWDDNDFSADEMQAITYGMCHTYGRCARSVSIPAPVYYADLVATRARCHIKRKLQVSVDMIRGKNGKPHFTRNTVDWRFTLTRLIAISSPHLTLSAYCCVLKHIPLNLDKDYMRDEVCNGVHESDGLSETGSVISSLSSLMSVGRPRRRREFEAGDINANQSNSDAALQECVSVTDKFKSRMYFI</sequence>
<dbReference type="InterPro" id="IPR036397">
    <property type="entry name" value="RNaseH_sf"/>
</dbReference>
<proteinExistence type="predicted"/>
<accession>A0AAN8G4B9</accession>
<comment type="caution">
    <text evidence="4">The sequence shown here is derived from an EMBL/GenBank/DDBJ whole genome shotgun (WGS) entry which is preliminary data.</text>
</comment>
<organism evidence="4 5">
    <name type="scientific">Trichostrongylus colubriformis</name>
    <name type="common">Black scour worm</name>
    <dbReference type="NCBI Taxonomy" id="6319"/>
    <lineage>
        <taxon>Eukaryota</taxon>
        <taxon>Metazoa</taxon>
        <taxon>Ecdysozoa</taxon>
        <taxon>Nematoda</taxon>
        <taxon>Chromadorea</taxon>
        <taxon>Rhabditida</taxon>
        <taxon>Rhabditina</taxon>
        <taxon>Rhabditomorpha</taxon>
        <taxon>Strongyloidea</taxon>
        <taxon>Trichostrongylidae</taxon>
        <taxon>Trichostrongylus</taxon>
    </lineage>
</organism>
<dbReference type="PANTHER" id="PTHR22891">
    <property type="entry name" value="EUKARYOTIC TRANSLATION INITIATION FACTOR 2C"/>
    <property type="match status" value="1"/>
</dbReference>
<evidence type="ECO:0000313" key="5">
    <source>
        <dbReference type="Proteomes" id="UP001331761"/>
    </source>
</evidence>
<dbReference type="AlphaFoldDB" id="A0AAN8G4B9"/>
<dbReference type="SMART" id="SM00950">
    <property type="entry name" value="Piwi"/>
    <property type="match status" value="1"/>
</dbReference>
<feature type="region of interest" description="Disordered" evidence="1">
    <location>
        <begin position="1"/>
        <end position="39"/>
    </location>
</feature>
<feature type="compositionally biased region" description="Low complexity" evidence="1">
    <location>
        <begin position="315"/>
        <end position="345"/>
    </location>
</feature>
<dbReference type="SUPFAM" id="SSF101690">
    <property type="entry name" value="PAZ domain"/>
    <property type="match status" value="1"/>
</dbReference>
<dbReference type="CDD" id="cd02846">
    <property type="entry name" value="PAZ_argonaute_like"/>
    <property type="match status" value="1"/>
</dbReference>
<feature type="region of interest" description="Disordered" evidence="1">
    <location>
        <begin position="305"/>
        <end position="352"/>
    </location>
</feature>
<gene>
    <name evidence="4" type="ORF">GCK32_001512</name>
</gene>
<dbReference type="PROSITE" id="PS50822">
    <property type="entry name" value="PIWI"/>
    <property type="match status" value="1"/>
</dbReference>
<dbReference type="Proteomes" id="UP001331761">
    <property type="component" value="Unassembled WGS sequence"/>
</dbReference>
<feature type="compositionally biased region" description="Low complexity" evidence="1">
    <location>
        <begin position="15"/>
        <end position="33"/>
    </location>
</feature>
<dbReference type="Pfam" id="PF02170">
    <property type="entry name" value="PAZ"/>
    <property type="match status" value="1"/>
</dbReference>
<dbReference type="InterPro" id="IPR032472">
    <property type="entry name" value="ArgoL2"/>
</dbReference>
<dbReference type="PROSITE" id="PS50821">
    <property type="entry name" value="PAZ"/>
    <property type="match status" value="1"/>
</dbReference>
<dbReference type="Pfam" id="PF02171">
    <property type="entry name" value="Piwi"/>
    <property type="match status" value="1"/>
</dbReference>
<dbReference type="Gene3D" id="3.40.50.2300">
    <property type="match status" value="1"/>
</dbReference>
<evidence type="ECO:0000259" key="2">
    <source>
        <dbReference type="PROSITE" id="PS50821"/>
    </source>
</evidence>
<dbReference type="CDD" id="cd04657">
    <property type="entry name" value="Piwi_ago-like"/>
    <property type="match status" value="1"/>
</dbReference>
<dbReference type="InterPro" id="IPR036085">
    <property type="entry name" value="PAZ_dom_sf"/>
</dbReference>
<dbReference type="Pfam" id="PF08699">
    <property type="entry name" value="ArgoL1"/>
    <property type="match status" value="1"/>
</dbReference>
<dbReference type="InterPro" id="IPR014811">
    <property type="entry name" value="ArgoL1"/>
</dbReference>